<dbReference type="GO" id="GO:0019843">
    <property type="term" value="F:rRNA binding"/>
    <property type="evidence" value="ECO:0007669"/>
    <property type="project" value="UniProtKB-UniRule"/>
</dbReference>
<evidence type="ECO:0000256" key="4">
    <source>
        <dbReference type="ARBA" id="ARBA00022980"/>
    </source>
</evidence>
<gene>
    <name evidence="6" type="primary">rplW</name>
    <name evidence="8" type="ORF">CO020_01055</name>
</gene>
<dbReference type="PROSITE" id="PS00050">
    <property type="entry name" value="RIBOSOMAL_L23"/>
    <property type="match status" value="1"/>
</dbReference>
<comment type="subunit">
    <text evidence="6">Part of the 50S ribosomal subunit. Contacts protein L29, and trigger factor when it is bound to the ribosome.</text>
</comment>
<dbReference type="EMBL" id="PFQX01000044">
    <property type="protein sequence ID" value="PJC65351.1"/>
    <property type="molecule type" value="Genomic_DNA"/>
</dbReference>
<dbReference type="AlphaFoldDB" id="A0A2M8G156"/>
<keyword evidence="3 6" id="KW-0694">RNA-binding</keyword>
<protein>
    <recommendedName>
        <fullName evidence="6">Large ribosomal subunit protein uL23</fullName>
    </recommendedName>
</protein>
<evidence type="ECO:0000313" key="8">
    <source>
        <dbReference type="EMBL" id="PJC65351.1"/>
    </source>
</evidence>
<organism evidence="8 9">
    <name type="scientific">Candidatus Colwellbacteria bacterium CG_4_9_14_0_2_um_filter_50_12</name>
    <dbReference type="NCBI Taxonomy" id="1974538"/>
    <lineage>
        <taxon>Bacteria</taxon>
        <taxon>Candidatus Colwelliibacteriota</taxon>
    </lineage>
</organism>
<dbReference type="Gene3D" id="3.30.70.330">
    <property type="match status" value="1"/>
</dbReference>
<comment type="function">
    <text evidence="6">One of the early assembly proteins it binds 23S rRNA. One of the proteins that surrounds the polypeptide exit tunnel on the outside of the ribosome. Forms the main docking site for trigger factor binding to the ribosome.</text>
</comment>
<dbReference type="Proteomes" id="UP000229674">
    <property type="component" value="Unassembled WGS sequence"/>
</dbReference>
<evidence type="ECO:0000313" key="9">
    <source>
        <dbReference type="Proteomes" id="UP000229674"/>
    </source>
</evidence>
<keyword evidence="4 6" id="KW-0689">Ribosomal protein</keyword>
<comment type="similarity">
    <text evidence="1 6 7">Belongs to the universal ribosomal protein uL23 family.</text>
</comment>
<name>A0A2M8G156_9BACT</name>
<dbReference type="GO" id="GO:0005840">
    <property type="term" value="C:ribosome"/>
    <property type="evidence" value="ECO:0007669"/>
    <property type="project" value="UniProtKB-KW"/>
</dbReference>
<dbReference type="Pfam" id="PF00276">
    <property type="entry name" value="Ribosomal_L23"/>
    <property type="match status" value="1"/>
</dbReference>
<dbReference type="InterPro" id="IPR012678">
    <property type="entry name" value="Ribosomal_uL23/eL15/eS24_sf"/>
</dbReference>
<reference evidence="9" key="1">
    <citation type="submission" date="2017-09" db="EMBL/GenBank/DDBJ databases">
        <title>Depth-based differentiation of microbial function through sediment-hosted aquifers and enrichment of novel symbionts in the deep terrestrial subsurface.</title>
        <authorList>
            <person name="Probst A.J."/>
            <person name="Ladd B."/>
            <person name="Jarett J.K."/>
            <person name="Geller-Mcgrath D.E."/>
            <person name="Sieber C.M.K."/>
            <person name="Emerson J.B."/>
            <person name="Anantharaman K."/>
            <person name="Thomas B.C."/>
            <person name="Malmstrom R."/>
            <person name="Stieglmeier M."/>
            <person name="Klingl A."/>
            <person name="Woyke T."/>
            <person name="Ryan C.M."/>
            <person name="Banfield J.F."/>
        </authorList>
    </citation>
    <scope>NUCLEOTIDE SEQUENCE [LARGE SCALE GENOMIC DNA]</scope>
</reference>
<dbReference type="GO" id="GO:1990904">
    <property type="term" value="C:ribonucleoprotein complex"/>
    <property type="evidence" value="ECO:0007669"/>
    <property type="project" value="UniProtKB-KW"/>
</dbReference>
<dbReference type="SUPFAM" id="SSF54189">
    <property type="entry name" value="Ribosomal proteins S24e, L23 and L15e"/>
    <property type="match status" value="1"/>
</dbReference>
<dbReference type="InterPro" id="IPR013025">
    <property type="entry name" value="Ribosomal_uL23-like"/>
</dbReference>
<evidence type="ECO:0000256" key="2">
    <source>
        <dbReference type="ARBA" id="ARBA00022730"/>
    </source>
</evidence>
<evidence type="ECO:0000256" key="3">
    <source>
        <dbReference type="ARBA" id="ARBA00022884"/>
    </source>
</evidence>
<dbReference type="InterPro" id="IPR001014">
    <property type="entry name" value="Ribosomal_uL23_CS"/>
</dbReference>
<evidence type="ECO:0000256" key="7">
    <source>
        <dbReference type="RuleBase" id="RU003934"/>
    </source>
</evidence>
<accession>A0A2M8G156</accession>
<sequence>MPQSKFQLIKKPWITEKATRLAKAGKYIFVVEKSAKAKQIKEALERTYGVHIIKTNIVNVPARRKRGPQGAARGGAYKKAIVTLKSGEKIDILPQ</sequence>
<keyword evidence="5 6" id="KW-0687">Ribonucleoprotein</keyword>
<evidence type="ECO:0000256" key="6">
    <source>
        <dbReference type="HAMAP-Rule" id="MF_01369"/>
    </source>
</evidence>
<evidence type="ECO:0000256" key="5">
    <source>
        <dbReference type="ARBA" id="ARBA00023274"/>
    </source>
</evidence>
<comment type="caution">
    <text evidence="8">The sequence shown here is derived from an EMBL/GenBank/DDBJ whole genome shotgun (WGS) entry which is preliminary data.</text>
</comment>
<dbReference type="HAMAP" id="MF_01369_B">
    <property type="entry name" value="Ribosomal_uL23_B"/>
    <property type="match status" value="1"/>
</dbReference>
<proteinExistence type="inferred from homology"/>
<dbReference type="InterPro" id="IPR012677">
    <property type="entry name" value="Nucleotide-bd_a/b_plait_sf"/>
</dbReference>
<evidence type="ECO:0000256" key="1">
    <source>
        <dbReference type="ARBA" id="ARBA00006700"/>
    </source>
</evidence>
<dbReference type="GO" id="GO:0006412">
    <property type="term" value="P:translation"/>
    <property type="evidence" value="ECO:0007669"/>
    <property type="project" value="UniProtKB-UniRule"/>
</dbReference>
<keyword evidence="2 6" id="KW-0699">rRNA-binding</keyword>
<dbReference type="NCBIfam" id="NF004363">
    <property type="entry name" value="PRK05738.2-4"/>
    <property type="match status" value="1"/>
</dbReference>
<dbReference type="GO" id="GO:0003735">
    <property type="term" value="F:structural constituent of ribosome"/>
    <property type="evidence" value="ECO:0007669"/>
    <property type="project" value="InterPro"/>
</dbReference>